<keyword evidence="3" id="KW-1185">Reference proteome</keyword>
<dbReference type="Gramene" id="TRITD1Bv1G161980.1">
    <property type="protein sequence ID" value="TRITD1Bv1G161980.1"/>
    <property type="gene ID" value="TRITD1Bv1G161980"/>
</dbReference>
<sequence>MRTGGMLCRSQAATAVCVPGDARSMVVGRRSDRTIAEDARTLHDVRSDQAVFANKFNFGQSGRDEGGYTLPGVCRESQEAHLQNGRGDIVQHRSGEQEGDGDGSRVPGGCPRERLKGQEG</sequence>
<proteinExistence type="predicted"/>
<evidence type="ECO:0000256" key="1">
    <source>
        <dbReference type="SAM" id="MobiDB-lite"/>
    </source>
</evidence>
<gene>
    <name evidence="2" type="ORF">TRITD_1Bv1G161980</name>
</gene>
<dbReference type="AlphaFoldDB" id="A0A9R0QYY6"/>
<reference evidence="2 3" key="1">
    <citation type="submission" date="2017-09" db="EMBL/GenBank/DDBJ databases">
        <authorList>
            <consortium name="International Durum Wheat Genome Sequencing Consortium (IDWGSC)"/>
            <person name="Milanesi L."/>
        </authorList>
    </citation>
    <scope>NUCLEOTIDE SEQUENCE [LARGE SCALE GENOMIC DNA]</scope>
    <source>
        <strain evidence="3">cv. Svevo</strain>
    </source>
</reference>
<feature type="region of interest" description="Disordered" evidence="1">
    <location>
        <begin position="79"/>
        <end position="120"/>
    </location>
</feature>
<organism evidence="2 3">
    <name type="scientific">Triticum turgidum subsp. durum</name>
    <name type="common">Durum wheat</name>
    <name type="synonym">Triticum durum</name>
    <dbReference type="NCBI Taxonomy" id="4567"/>
    <lineage>
        <taxon>Eukaryota</taxon>
        <taxon>Viridiplantae</taxon>
        <taxon>Streptophyta</taxon>
        <taxon>Embryophyta</taxon>
        <taxon>Tracheophyta</taxon>
        <taxon>Spermatophyta</taxon>
        <taxon>Magnoliopsida</taxon>
        <taxon>Liliopsida</taxon>
        <taxon>Poales</taxon>
        <taxon>Poaceae</taxon>
        <taxon>BOP clade</taxon>
        <taxon>Pooideae</taxon>
        <taxon>Triticodae</taxon>
        <taxon>Triticeae</taxon>
        <taxon>Triticinae</taxon>
        <taxon>Triticum</taxon>
    </lineage>
</organism>
<accession>A0A9R0QYY6</accession>
<dbReference type="Proteomes" id="UP000324705">
    <property type="component" value="Chromosome 1B"/>
</dbReference>
<name>A0A9R0QYY6_TRITD</name>
<evidence type="ECO:0000313" key="3">
    <source>
        <dbReference type="Proteomes" id="UP000324705"/>
    </source>
</evidence>
<feature type="compositionally biased region" description="Basic and acidic residues" evidence="1">
    <location>
        <begin position="111"/>
        <end position="120"/>
    </location>
</feature>
<evidence type="ECO:0000313" key="2">
    <source>
        <dbReference type="EMBL" id="VAH19873.1"/>
    </source>
</evidence>
<dbReference type="EMBL" id="LT934112">
    <property type="protein sequence ID" value="VAH19873.1"/>
    <property type="molecule type" value="Genomic_DNA"/>
</dbReference>
<protein>
    <submittedName>
        <fullName evidence="2">Uncharacterized protein</fullName>
    </submittedName>
</protein>